<evidence type="ECO:0000313" key="2">
    <source>
        <dbReference type="Proteomes" id="UP000198217"/>
    </source>
</evidence>
<sequence length="398" mass="43449">MAGADWARLTELIAGQPALVLYPPRLWCAIAEQVLSELVVSENNAWLQRQEALSRLLEHPIARSHVVATCVALAEDRSSPAVIEPVSLLDVVAHKDGNRYVLQQIENPSSDRARYAGLLAAVRKVRHGHFTSDEQFWLARVVQQAVADPALDAATAPLLSQVAALLDRRMAGQSAFPRRRWVPHSDALTAIGAVEYPPGAHSVSQRIADLAQCRLADDRHGRDAVLAELVGKALFDANPDVRLTATMLIAATPYRDAVAAALLAQLHSDLSRRVEEIAPSALSTLTTFGVDIHRPLMRTLLIHDGSSADLRHAAAWATPHCAGVYPLHVWRRILAEQHGAWLRRPSATGESILHGIAYGIGTDRHYELLAELRQRGDLPDAVRQTAQWLLSSPPDSPA</sequence>
<name>A0A1C5I5L8_9ACTN</name>
<protein>
    <submittedName>
        <fullName evidence="1">Uncharacterized protein</fullName>
    </submittedName>
</protein>
<gene>
    <name evidence="1" type="ORF">GA0070609_2840</name>
</gene>
<organism evidence="1 2">
    <name type="scientific">Micromonospora echinaurantiaca</name>
    <dbReference type="NCBI Taxonomy" id="47857"/>
    <lineage>
        <taxon>Bacteria</taxon>
        <taxon>Bacillati</taxon>
        <taxon>Actinomycetota</taxon>
        <taxon>Actinomycetes</taxon>
        <taxon>Micromonosporales</taxon>
        <taxon>Micromonosporaceae</taxon>
        <taxon>Micromonospora</taxon>
    </lineage>
</organism>
<evidence type="ECO:0000313" key="1">
    <source>
        <dbReference type="EMBL" id="SCG53554.1"/>
    </source>
</evidence>
<dbReference type="EMBL" id="LT607750">
    <property type="protein sequence ID" value="SCG53554.1"/>
    <property type="molecule type" value="Genomic_DNA"/>
</dbReference>
<accession>A0A1C5I5L8</accession>
<dbReference type="Proteomes" id="UP000198217">
    <property type="component" value="Chromosome I"/>
</dbReference>
<keyword evidence="2" id="KW-1185">Reference proteome</keyword>
<reference evidence="1 2" key="1">
    <citation type="submission" date="2016-06" db="EMBL/GenBank/DDBJ databases">
        <authorList>
            <person name="Kjaerup R.B."/>
            <person name="Dalgaard T.S."/>
            <person name="Juul-Madsen H.R."/>
        </authorList>
    </citation>
    <scope>NUCLEOTIDE SEQUENCE [LARGE SCALE GENOMIC DNA]</scope>
    <source>
        <strain evidence="1 2">DSM 43904</strain>
    </source>
</reference>
<dbReference type="AlphaFoldDB" id="A0A1C5I5L8"/>
<proteinExistence type="predicted"/>